<dbReference type="InterPro" id="IPR000866">
    <property type="entry name" value="AhpC/TSA"/>
</dbReference>
<dbReference type="PROSITE" id="PS51352">
    <property type="entry name" value="THIOREDOXIN_2"/>
    <property type="match status" value="1"/>
</dbReference>
<dbReference type="EC" id="1.11.1.24" evidence="5"/>
<organism evidence="5 6">
    <name type="scientific">Lentibacillus salinarum</name>
    <dbReference type="NCBI Taxonomy" id="446820"/>
    <lineage>
        <taxon>Bacteria</taxon>
        <taxon>Bacillati</taxon>
        <taxon>Bacillota</taxon>
        <taxon>Bacilli</taxon>
        <taxon>Bacillales</taxon>
        <taxon>Bacillaceae</taxon>
        <taxon>Lentibacillus</taxon>
    </lineage>
</organism>
<dbReference type="PANTHER" id="PTHR42852">
    <property type="entry name" value="THIOL:DISULFIDE INTERCHANGE PROTEIN DSBE"/>
    <property type="match status" value="1"/>
</dbReference>
<evidence type="ECO:0000256" key="1">
    <source>
        <dbReference type="ARBA" id="ARBA00023157"/>
    </source>
</evidence>
<dbReference type="InterPro" id="IPR017937">
    <property type="entry name" value="Thioredoxin_CS"/>
</dbReference>
<dbReference type="CDD" id="cd02966">
    <property type="entry name" value="TlpA_like_family"/>
    <property type="match status" value="1"/>
</dbReference>
<dbReference type="InterPro" id="IPR036249">
    <property type="entry name" value="Thioredoxin-like_sf"/>
</dbReference>
<dbReference type="SUPFAM" id="SSF52833">
    <property type="entry name" value="Thioredoxin-like"/>
    <property type="match status" value="1"/>
</dbReference>
<keyword evidence="3" id="KW-0732">Signal</keyword>
<evidence type="ECO:0000256" key="2">
    <source>
        <dbReference type="SAM" id="MobiDB-lite"/>
    </source>
</evidence>
<keyword evidence="6" id="KW-1185">Reference proteome</keyword>
<dbReference type="Gene3D" id="3.40.30.10">
    <property type="entry name" value="Glutaredoxin"/>
    <property type="match status" value="1"/>
</dbReference>
<sequence length="209" mass="23656">MKKAIIIVVLTGMFAWAVYDLTADSQDTQQTEENDFTIEEDAAEEELTEDSEGTRESNDASDAIADTDEVGLEVGNIAPDFQLETMEGEQMKLSDLRGQRVMVNFWATWCPPCRAEIPDLQKFYENKDIEILAVNLTDTESNRSDVQEFVADFGMTFPVLLDENTEVANQYQIQPIPSSFMIDSDGRIQFKALGAMNYELMVQEFEKMS</sequence>
<evidence type="ECO:0000313" key="5">
    <source>
        <dbReference type="EMBL" id="MFD1360776.1"/>
    </source>
</evidence>
<accession>A0ABW3ZQW9</accession>
<proteinExistence type="predicted"/>
<feature type="domain" description="Thioredoxin" evidence="4">
    <location>
        <begin position="72"/>
        <end position="209"/>
    </location>
</feature>
<reference evidence="6" key="1">
    <citation type="journal article" date="2019" name="Int. J. Syst. Evol. Microbiol.">
        <title>The Global Catalogue of Microorganisms (GCM) 10K type strain sequencing project: providing services to taxonomists for standard genome sequencing and annotation.</title>
        <authorList>
            <consortium name="The Broad Institute Genomics Platform"/>
            <consortium name="The Broad Institute Genome Sequencing Center for Infectious Disease"/>
            <person name="Wu L."/>
            <person name="Ma J."/>
        </authorList>
    </citation>
    <scope>NUCLEOTIDE SEQUENCE [LARGE SCALE GENOMIC DNA]</scope>
    <source>
        <strain evidence="6">CCUG 54822</strain>
    </source>
</reference>
<dbReference type="InterPro" id="IPR050553">
    <property type="entry name" value="Thioredoxin_ResA/DsbE_sf"/>
</dbReference>
<evidence type="ECO:0000259" key="4">
    <source>
        <dbReference type="PROSITE" id="PS51352"/>
    </source>
</evidence>
<keyword evidence="1" id="KW-1015">Disulfide bond</keyword>
<dbReference type="PANTHER" id="PTHR42852:SF17">
    <property type="entry name" value="THIOREDOXIN-LIKE PROTEIN HI_1115"/>
    <property type="match status" value="1"/>
</dbReference>
<evidence type="ECO:0000256" key="3">
    <source>
        <dbReference type="SAM" id="SignalP"/>
    </source>
</evidence>
<dbReference type="PROSITE" id="PS00194">
    <property type="entry name" value="THIOREDOXIN_1"/>
    <property type="match status" value="1"/>
</dbReference>
<gene>
    <name evidence="5" type="ORF">ACFQ4A_03665</name>
</gene>
<dbReference type="EMBL" id="JBHTNH010000003">
    <property type="protein sequence ID" value="MFD1360776.1"/>
    <property type="molecule type" value="Genomic_DNA"/>
</dbReference>
<evidence type="ECO:0000313" key="6">
    <source>
        <dbReference type="Proteomes" id="UP001597178"/>
    </source>
</evidence>
<dbReference type="GO" id="GO:0140824">
    <property type="term" value="F:thioredoxin-dependent peroxiredoxin activity"/>
    <property type="evidence" value="ECO:0007669"/>
    <property type="project" value="UniProtKB-EC"/>
</dbReference>
<keyword evidence="5" id="KW-0575">Peroxidase</keyword>
<protein>
    <submittedName>
        <fullName evidence="5">Peroxiredoxin family protein</fullName>
        <ecNumber evidence="5">1.11.1.24</ecNumber>
    </submittedName>
</protein>
<feature type="signal peptide" evidence="3">
    <location>
        <begin position="1"/>
        <end position="17"/>
    </location>
</feature>
<feature type="region of interest" description="Disordered" evidence="2">
    <location>
        <begin position="43"/>
        <end position="69"/>
    </location>
</feature>
<dbReference type="Proteomes" id="UP001597178">
    <property type="component" value="Unassembled WGS sequence"/>
</dbReference>
<feature type="chain" id="PRO_5046243671" evidence="3">
    <location>
        <begin position="18"/>
        <end position="209"/>
    </location>
</feature>
<name>A0ABW3ZQW9_9BACI</name>
<dbReference type="InterPro" id="IPR013766">
    <property type="entry name" value="Thioredoxin_domain"/>
</dbReference>
<comment type="caution">
    <text evidence="5">The sequence shown here is derived from an EMBL/GenBank/DDBJ whole genome shotgun (WGS) entry which is preliminary data.</text>
</comment>
<keyword evidence="5" id="KW-0560">Oxidoreductase</keyword>
<dbReference type="RefSeq" id="WP_382397690.1">
    <property type="nucleotide sequence ID" value="NZ_JBHTNH010000003.1"/>
</dbReference>
<dbReference type="Pfam" id="PF00578">
    <property type="entry name" value="AhpC-TSA"/>
    <property type="match status" value="1"/>
</dbReference>